<reference evidence="2 3" key="1">
    <citation type="submission" date="2019-05" db="EMBL/GenBank/DDBJ databases">
        <title>Draft genome sequence of Nonomuraea zeae DSM 100528.</title>
        <authorList>
            <person name="Saricaoglu S."/>
            <person name="Isik K."/>
        </authorList>
    </citation>
    <scope>NUCLEOTIDE SEQUENCE [LARGE SCALE GENOMIC DNA]</scope>
    <source>
        <strain evidence="2 3">DSM 100528</strain>
    </source>
</reference>
<feature type="chain" id="PRO_5038687531" evidence="1">
    <location>
        <begin position="20"/>
        <end position="39"/>
    </location>
</feature>
<accession>A0A5S4F5J1</accession>
<keyword evidence="3" id="KW-1185">Reference proteome</keyword>
<comment type="caution">
    <text evidence="2">The sequence shown here is derived from an EMBL/GenBank/DDBJ whole genome shotgun (WGS) entry which is preliminary data.</text>
</comment>
<sequence>MRPVRTVFAGALLGTLVLAGCGQTGTTASPAASAPASAP</sequence>
<dbReference type="EMBL" id="VCKX01000487">
    <property type="protein sequence ID" value="TMR11218.1"/>
    <property type="molecule type" value="Genomic_DNA"/>
</dbReference>
<gene>
    <name evidence="2" type="ORF">ETD85_59630</name>
</gene>
<dbReference type="Proteomes" id="UP000306628">
    <property type="component" value="Unassembled WGS sequence"/>
</dbReference>
<name>A0A5S4F5J1_9ACTN</name>
<feature type="signal peptide" evidence="1">
    <location>
        <begin position="1"/>
        <end position="19"/>
    </location>
</feature>
<organism evidence="2 3">
    <name type="scientific">Nonomuraea zeae</name>
    <dbReference type="NCBI Taxonomy" id="1642303"/>
    <lineage>
        <taxon>Bacteria</taxon>
        <taxon>Bacillati</taxon>
        <taxon>Actinomycetota</taxon>
        <taxon>Actinomycetes</taxon>
        <taxon>Streptosporangiales</taxon>
        <taxon>Streptosporangiaceae</taxon>
        <taxon>Nonomuraea</taxon>
    </lineage>
</organism>
<protein>
    <submittedName>
        <fullName evidence="2">ABC transporter substrate-binding protein</fullName>
    </submittedName>
</protein>
<dbReference type="PROSITE" id="PS51257">
    <property type="entry name" value="PROKAR_LIPOPROTEIN"/>
    <property type="match status" value="1"/>
</dbReference>
<dbReference type="AlphaFoldDB" id="A0A5S4F5J1"/>
<evidence type="ECO:0000313" key="2">
    <source>
        <dbReference type="EMBL" id="TMR11218.1"/>
    </source>
</evidence>
<evidence type="ECO:0000256" key="1">
    <source>
        <dbReference type="SAM" id="SignalP"/>
    </source>
</evidence>
<proteinExistence type="predicted"/>
<keyword evidence="1" id="KW-0732">Signal</keyword>
<evidence type="ECO:0000313" key="3">
    <source>
        <dbReference type="Proteomes" id="UP000306628"/>
    </source>
</evidence>
<feature type="non-terminal residue" evidence="2">
    <location>
        <position position="39"/>
    </location>
</feature>